<dbReference type="PANTHER" id="PTHR43547:SF2">
    <property type="entry name" value="HYBRID SIGNAL TRANSDUCTION HISTIDINE KINASE C"/>
    <property type="match status" value="1"/>
</dbReference>
<feature type="compositionally biased region" description="Polar residues" evidence="2">
    <location>
        <begin position="1042"/>
        <end position="1062"/>
    </location>
</feature>
<dbReference type="PANTHER" id="PTHR43547">
    <property type="entry name" value="TWO-COMPONENT HISTIDINE KINASE"/>
    <property type="match status" value="1"/>
</dbReference>
<evidence type="ECO:0000256" key="2">
    <source>
        <dbReference type="SAM" id="MobiDB-lite"/>
    </source>
</evidence>
<proteinExistence type="predicted"/>
<keyword evidence="4" id="KW-1185">Reference proteome</keyword>
<feature type="region of interest" description="Disordered" evidence="2">
    <location>
        <begin position="1037"/>
        <end position="1062"/>
    </location>
</feature>
<dbReference type="InterPro" id="IPR015943">
    <property type="entry name" value="WD40/YVTN_repeat-like_dom_sf"/>
</dbReference>
<evidence type="ECO:0000256" key="1">
    <source>
        <dbReference type="ARBA" id="ARBA00022553"/>
    </source>
</evidence>
<dbReference type="InterPro" id="IPR036116">
    <property type="entry name" value="FN3_sf"/>
</dbReference>
<evidence type="ECO:0008006" key="5">
    <source>
        <dbReference type="Google" id="ProtNLM"/>
    </source>
</evidence>
<dbReference type="SUPFAM" id="SSF49265">
    <property type="entry name" value="Fibronectin type III"/>
    <property type="match status" value="1"/>
</dbReference>
<sequence>MGTPGGLAHLKADSTWETPEQLFHLPSNYPIALLSDGEGGIWVGTDGTNAGLGHLKADDTWNVFDPSNSDLPHSSLSSLLSDGQGGIWAGTWDGLAHLKPDNSWEVFNWYNVHWDDNNIESLLSDGQGGIWVGTQREGLRHLTLDNTWQIFDHNNSDLPSDYIRSLLSDGHGGIWVGTGKGLVHIMSDDSWEILDQNNSDLPGNSVSALLSDGQEGIWMGTHDGLAHMNQDGTWEVLDEENSDLPENYILTLLSDGQGSIWVGTFNGLALLRPDRTWELFNEENSHLPYNIVRSLLLDGLGGIWAGTEGGGLAHLLLTGSPEQVPESASPALDVSPSHEIRLNWFLNSAPIDYQDVIYIELQRSLSKIGPYETVHDTSDKPVRFYTDYADCSAPRIESCWPTLEGHTPTVKGTGETQIKGYILNDPVIDPEWLEGLPRYYRLSVVTEKNGQLVRYANTSESTLMTPSVEENPRIGLTMERSAIAMLPGTTHEISVFVSSLDLFTGDVQLGLESDNPGQFDIQLNPASVVLTPGETVSSLLKIQVPSEGIYDSESTIKLIPETKNGSRIHKSSSLKVRAGTEPMIALSIAQTNTRPRVMDSITVFGNVIPAQGGQEVVISGNSIDPITLLTSDDGSFQGAMIPKSAGLITLTAQSNGITSNSAELFILSARTHIVLSSNVNQETSRKDTLRVQGIMTPVRLNEPTIHLDIRYLDPTDPEGSLKPQFVGDVSVDETGIFYRDIVVPGDGFINVKASLPETSDFLSIETKLVIPVGQPVGEGIIVVSEAGTPEFQDISKTLGRYVYNALKNRNIPPERIRYLGISDENDANKENGGDDGSTIPTDGNADKNNLQHALTQWAISLISTDDPYKTPLNLYLIGAVENGSFRLNDTELLTADELAGYLDDAETAININNDSSSSRGFPVTIVLEGSQSGEWIEKIAGKGRIILTSSSAKPLDEGGYAGYENIGESSFSRYFYQFINYGSDIEGSFAEANYEILKFYRHIQRPVMDADGDGVGTTKYDRYEASGKFIEYRPSGNLRPQIRTTNPDMTITRPGQSQNSHSQNTLWAIATDPETELQGVFCSITDPSNRTVNIELIRDKGDMYTADFNADSQVGCHQLVYYAKDMAGNVSLPVEKFVNIIASGVNQDDGDAILKTPHLILSTEGTTVTISWSEVANANGYTLFYAPYPDADYIEKIDMEKLTSITFDGTDMGFYVAVQAYNNKEKSEFSNIDSFELR</sequence>
<dbReference type="AlphaFoldDB" id="A0A1W1HE76"/>
<dbReference type="Proteomes" id="UP000191931">
    <property type="component" value="Unassembled WGS sequence"/>
</dbReference>
<feature type="region of interest" description="Disordered" evidence="2">
    <location>
        <begin position="823"/>
        <end position="846"/>
    </location>
</feature>
<dbReference type="STRING" id="1246637.MTBBW1_2420001"/>
<accession>A0A1W1HE76</accession>
<protein>
    <recommendedName>
        <fullName evidence="5">Fibronectin type-III domain-containing protein</fullName>
    </recommendedName>
</protein>
<dbReference type="EMBL" id="FWEV01000160">
    <property type="protein sequence ID" value="SLM30797.1"/>
    <property type="molecule type" value="Genomic_DNA"/>
</dbReference>
<dbReference type="InterPro" id="IPR011110">
    <property type="entry name" value="Reg_prop"/>
</dbReference>
<dbReference type="Gene3D" id="2.130.10.10">
    <property type="entry name" value="YVTN repeat-like/Quinoprotein amine dehydrogenase"/>
    <property type="match status" value="2"/>
</dbReference>
<dbReference type="Gene3D" id="2.60.40.10">
    <property type="entry name" value="Immunoglobulins"/>
    <property type="match status" value="1"/>
</dbReference>
<dbReference type="GO" id="GO:0000155">
    <property type="term" value="F:phosphorelay sensor kinase activity"/>
    <property type="evidence" value="ECO:0007669"/>
    <property type="project" value="TreeGrafter"/>
</dbReference>
<name>A0A1W1HE76_9BACT</name>
<keyword evidence="1" id="KW-0597">Phosphoprotein</keyword>
<gene>
    <name evidence="3" type="ORF">MTBBW1_2420001</name>
</gene>
<evidence type="ECO:0000313" key="3">
    <source>
        <dbReference type="EMBL" id="SLM30797.1"/>
    </source>
</evidence>
<dbReference type="Pfam" id="PF07494">
    <property type="entry name" value="Reg_prop"/>
    <property type="match status" value="3"/>
</dbReference>
<reference evidence="3 4" key="1">
    <citation type="submission" date="2017-03" db="EMBL/GenBank/DDBJ databases">
        <authorList>
            <person name="Afonso C.L."/>
            <person name="Miller P.J."/>
            <person name="Scott M.A."/>
            <person name="Spackman E."/>
            <person name="Goraichik I."/>
            <person name="Dimitrov K.M."/>
            <person name="Suarez D.L."/>
            <person name="Swayne D.E."/>
        </authorList>
    </citation>
    <scope>NUCLEOTIDE SEQUENCE [LARGE SCALE GENOMIC DNA]</scope>
    <source>
        <strain evidence="3">PRJEB14757</strain>
    </source>
</reference>
<organism evidence="3 4">
    <name type="scientific">Desulfamplus magnetovallimortis</name>
    <dbReference type="NCBI Taxonomy" id="1246637"/>
    <lineage>
        <taxon>Bacteria</taxon>
        <taxon>Pseudomonadati</taxon>
        <taxon>Thermodesulfobacteriota</taxon>
        <taxon>Desulfobacteria</taxon>
        <taxon>Desulfobacterales</taxon>
        <taxon>Desulfobacteraceae</taxon>
        <taxon>Desulfamplus</taxon>
    </lineage>
</organism>
<dbReference type="InterPro" id="IPR013783">
    <property type="entry name" value="Ig-like_fold"/>
</dbReference>
<evidence type="ECO:0000313" key="4">
    <source>
        <dbReference type="Proteomes" id="UP000191931"/>
    </source>
</evidence>